<evidence type="ECO:0000313" key="2">
    <source>
        <dbReference type="EMBL" id="NYD33451.1"/>
    </source>
</evidence>
<gene>
    <name evidence="2" type="ORF">BJ958_004997</name>
</gene>
<keyword evidence="1" id="KW-1133">Transmembrane helix</keyword>
<feature type="transmembrane region" description="Helical" evidence="1">
    <location>
        <begin position="97"/>
        <end position="116"/>
    </location>
</feature>
<dbReference type="RefSeq" id="WP_246319098.1">
    <property type="nucleotide sequence ID" value="NZ_BAABEF010000001.1"/>
</dbReference>
<comment type="caution">
    <text evidence="2">The sequence shown here is derived from an EMBL/GenBank/DDBJ whole genome shotgun (WGS) entry which is preliminary data.</text>
</comment>
<dbReference type="AlphaFoldDB" id="A0A852RIX2"/>
<keyword evidence="1" id="KW-0812">Transmembrane</keyword>
<feature type="transmembrane region" description="Helical" evidence="1">
    <location>
        <begin position="38"/>
        <end position="60"/>
    </location>
</feature>
<sequence>MTTDMRMDAAPRRRRHLMDPAHPVRPVNDRALTNVQRWVMSTLMVFTTAHLAAGMVVAALEIDPAATAARAGLNVIAGAFMAIAVVAGRAIHHRSALTWWLVAAPLTTAVGAWLTFR</sequence>
<feature type="transmembrane region" description="Helical" evidence="1">
    <location>
        <begin position="72"/>
        <end position="91"/>
    </location>
</feature>
<protein>
    <submittedName>
        <fullName evidence="2">Uncharacterized protein</fullName>
    </submittedName>
</protein>
<reference evidence="2 3" key="1">
    <citation type="submission" date="2020-07" db="EMBL/GenBank/DDBJ databases">
        <title>Sequencing the genomes of 1000 actinobacteria strains.</title>
        <authorList>
            <person name="Klenk H.-P."/>
        </authorList>
    </citation>
    <scope>NUCLEOTIDE SEQUENCE [LARGE SCALE GENOMIC DNA]</scope>
    <source>
        <strain evidence="2 3">DSM 19082</strain>
    </source>
</reference>
<evidence type="ECO:0000256" key="1">
    <source>
        <dbReference type="SAM" id="Phobius"/>
    </source>
</evidence>
<organism evidence="2 3">
    <name type="scientific">Nocardioides kongjuensis</name>
    <dbReference type="NCBI Taxonomy" id="349522"/>
    <lineage>
        <taxon>Bacteria</taxon>
        <taxon>Bacillati</taxon>
        <taxon>Actinomycetota</taxon>
        <taxon>Actinomycetes</taxon>
        <taxon>Propionibacteriales</taxon>
        <taxon>Nocardioidaceae</taxon>
        <taxon>Nocardioides</taxon>
    </lineage>
</organism>
<accession>A0A852RIX2</accession>
<evidence type="ECO:0000313" key="3">
    <source>
        <dbReference type="Proteomes" id="UP000582231"/>
    </source>
</evidence>
<keyword evidence="1" id="KW-0472">Membrane</keyword>
<dbReference type="Proteomes" id="UP000582231">
    <property type="component" value="Unassembled WGS sequence"/>
</dbReference>
<name>A0A852RIX2_9ACTN</name>
<dbReference type="EMBL" id="JACCBF010000001">
    <property type="protein sequence ID" value="NYD33451.1"/>
    <property type="molecule type" value="Genomic_DNA"/>
</dbReference>
<proteinExistence type="predicted"/>
<keyword evidence="3" id="KW-1185">Reference proteome</keyword>